<dbReference type="PANTHER" id="PTHR11879:SF55">
    <property type="entry name" value="GLUTAMATE OXALOACETATE TRANSAMINASE 1, ISOFORM B"/>
    <property type="match status" value="1"/>
</dbReference>
<protein>
    <recommendedName>
        <fullName evidence="4">aspartate transaminase</fullName>
        <ecNumber evidence="4">2.6.1.1</ecNumber>
    </recommendedName>
</protein>
<dbReference type="SUPFAM" id="SSF53383">
    <property type="entry name" value="PLP-dependent transferases"/>
    <property type="match status" value="1"/>
</dbReference>
<dbReference type="PhylomeDB" id="B4LBI6"/>
<evidence type="ECO:0000313" key="10">
    <source>
        <dbReference type="Proteomes" id="UP000008792"/>
    </source>
</evidence>
<dbReference type="eggNOG" id="KOG1412">
    <property type="taxonomic scope" value="Eukaryota"/>
</dbReference>
<evidence type="ECO:0000256" key="5">
    <source>
        <dbReference type="ARBA" id="ARBA00022576"/>
    </source>
</evidence>
<dbReference type="EC" id="2.6.1.1" evidence="4"/>
<dbReference type="InterPro" id="IPR015422">
    <property type="entry name" value="PyrdxlP-dep_Trfase_small"/>
</dbReference>
<dbReference type="PANTHER" id="PTHR11879">
    <property type="entry name" value="ASPARTATE AMINOTRANSFERASE"/>
    <property type="match status" value="1"/>
</dbReference>
<dbReference type="InterPro" id="IPR004839">
    <property type="entry name" value="Aminotransferase_I/II_large"/>
</dbReference>
<dbReference type="GO" id="GO:0006532">
    <property type="term" value="P:aspartate biosynthetic process"/>
    <property type="evidence" value="ECO:0007669"/>
    <property type="project" value="TreeGrafter"/>
</dbReference>
<evidence type="ECO:0000256" key="3">
    <source>
        <dbReference type="ARBA" id="ARBA00011738"/>
    </source>
</evidence>
<dbReference type="SMR" id="B4LBI6"/>
<reference evidence="9 10" key="1">
    <citation type="journal article" date="2007" name="Nature">
        <title>Evolution of genes and genomes on the Drosophila phylogeny.</title>
        <authorList>
            <consortium name="Drosophila 12 Genomes Consortium"/>
            <person name="Clark A.G."/>
            <person name="Eisen M.B."/>
            <person name="Smith D.R."/>
            <person name="Bergman C.M."/>
            <person name="Oliver B."/>
            <person name="Markow T.A."/>
            <person name="Kaufman T.C."/>
            <person name="Kellis M."/>
            <person name="Gelbart W."/>
            <person name="Iyer V.N."/>
            <person name="Pollard D.A."/>
            <person name="Sackton T.B."/>
            <person name="Larracuente A.M."/>
            <person name="Singh N.D."/>
            <person name="Abad J.P."/>
            <person name="Abt D.N."/>
            <person name="Adryan B."/>
            <person name="Aguade M."/>
            <person name="Akashi H."/>
            <person name="Anderson W.W."/>
            <person name="Aquadro C.F."/>
            <person name="Ardell D.H."/>
            <person name="Arguello R."/>
            <person name="Artieri C.G."/>
            <person name="Barbash D.A."/>
            <person name="Barker D."/>
            <person name="Barsanti P."/>
            <person name="Batterham P."/>
            <person name="Batzoglou S."/>
            <person name="Begun D."/>
            <person name="Bhutkar A."/>
            <person name="Blanco E."/>
            <person name="Bosak S.A."/>
            <person name="Bradley R.K."/>
            <person name="Brand A.D."/>
            <person name="Brent M.R."/>
            <person name="Brooks A.N."/>
            <person name="Brown R.H."/>
            <person name="Butlin R.K."/>
            <person name="Caggese C."/>
            <person name="Calvi B.R."/>
            <person name="Bernardo de Carvalho A."/>
            <person name="Caspi A."/>
            <person name="Castrezana S."/>
            <person name="Celniker S.E."/>
            <person name="Chang J.L."/>
            <person name="Chapple C."/>
            <person name="Chatterji S."/>
            <person name="Chinwalla A."/>
            <person name="Civetta A."/>
            <person name="Clifton S.W."/>
            <person name="Comeron J.M."/>
            <person name="Costello J.C."/>
            <person name="Coyne J.A."/>
            <person name="Daub J."/>
            <person name="David R.G."/>
            <person name="Delcher A.L."/>
            <person name="Delehaunty K."/>
            <person name="Do C.B."/>
            <person name="Ebling H."/>
            <person name="Edwards K."/>
            <person name="Eickbush T."/>
            <person name="Evans J.D."/>
            <person name="Filipski A."/>
            <person name="Findeiss S."/>
            <person name="Freyhult E."/>
            <person name="Fulton L."/>
            <person name="Fulton R."/>
            <person name="Garcia A.C."/>
            <person name="Gardiner A."/>
            <person name="Garfield D.A."/>
            <person name="Garvin B.E."/>
            <person name="Gibson G."/>
            <person name="Gilbert D."/>
            <person name="Gnerre S."/>
            <person name="Godfrey J."/>
            <person name="Good R."/>
            <person name="Gotea V."/>
            <person name="Gravely B."/>
            <person name="Greenberg A.J."/>
            <person name="Griffiths-Jones S."/>
            <person name="Gross S."/>
            <person name="Guigo R."/>
            <person name="Gustafson E.A."/>
            <person name="Haerty W."/>
            <person name="Hahn M.W."/>
            <person name="Halligan D.L."/>
            <person name="Halpern A.L."/>
            <person name="Halter G.M."/>
            <person name="Han M.V."/>
            <person name="Heger A."/>
            <person name="Hillier L."/>
            <person name="Hinrichs A.S."/>
            <person name="Holmes I."/>
            <person name="Hoskins R.A."/>
            <person name="Hubisz M.J."/>
            <person name="Hultmark D."/>
            <person name="Huntley M.A."/>
            <person name="Jaffe D.B."/>
            <person name="Jagadeeshan S."/>
            <person name="Jeck W.R."/>
            <person name="Johnson J."/>
            <person name="Jones C.D."/>
            <person name="Jordan W.C."/>
            <person name="Karpen G.H."/>
            <person name="Kataoka E."/>
            <person name="Keightley P.D."/>
            <person name="Kheradpour P."/>
            <person name="Kirkness E.F."/>
            <person name="Koerich L.B."/>
            <person name="Kristiansen K."/>
            <person name="Kudrna D."/>
            <person name="Kulathinal R.J."/>
            <person name="Kumar S."/>
            <person name="Kwok R."/>
            <person name="Lander E."/>
            <person name="Langley C.H."/>
            <person name="Lapoint R."/>
            <person name="Lazzaro B.P."/>
            <person name="Lee S.J."/>
            <person name="Levesque L."/>
            <person name="Li R."/>
            <person name="Lin C.F."/>
            <person name="Lin M.F."/>
            <person name="Lindblad-Toh K."/>
            <person name="Llopart A."/>
            <person name="Long M."/>
            <person name="Low L."/>
            <person name="Lozovsky E."/>
            <person name="Lu J."/>
            <person name="Luo M."/>
            <person name="Machado C.A."/>
            <person name="Makalowski W."/>
            <person name="Marzo M."/>
            <person name="Matsuda M."/>
            <person name="Matzkin L."/>
            <person name="McAllister B."/>
            <person name="McBride C.S."/>
            <person name="McKernan B."/>
            <person name="McKernan K."/>
            <person name="Mendez-Lago M."/>
            <person name="Minx P."/>
            <person name="Mollenhauer M.U."/>
            <person name="Montooth K."/>
            <person name="Mount S.M."/>
            <person name="Mu X."/>
            <person name="Myers E."/>
            <person name="Negre B."/>
            <person name="Newfeld S."/>
            <person name="Nielsen R."/>
            <person name="Noor M.A."/>
            <person name="O'Grady P."/>
            <person name="Pachter L."/>
            <person name="Papaceit M."/>
            <person name="Parisi M.J."/>
            <person name="Parisi M."/>
            <person name="Parts L."/>
            <person name="Pedersen J.S."/>
            <person name="Pesole G."/>
            <person name="Phillippy A.M."/>
            <person name="Ponting C.P."/>
            <person name="Pop M."/>
            <person name="Porcelli D."/>
            <person name="Powell J.R."/>
            <person name="Prohaska S."/>
            <person name="Pruitt K."/>
            <person name="Puig M."/>
            <person name="Quesneville H."/>
            <person name="Ram K.R."/>
            <person name="Rand D."/>
            <person name="Rasmussen M.D."/>
            <person name="Reed L.K."/>
            <person name="Reenan R."/>
            <person name="Reily A."/>
            <person name="Remington K.A."/>
            <person name="Rieger T.T."/>
            <person name="Ritchie M.G."/>
            <person name="Robin C."/>
            <person name="Rogers Y.H."/>
            <person name="Rohde C."/>
            <person name="Rozas J."/>
            <person name="Rubenfield M.J."/>
            <person name="Ruiz A."/>
            <person name="Russo S."/>
            <person name="Salzberg S.L."/>
            <person name="Sanchez-Gracia A."/>
            <person name="Saranga D.J."/>
            <person name="Sato H."/>
            <person name="Schaeffer S.W."/>
            <person name="Schatz M.C."/>
            <person name="Schlenke T."/>
            <person name="Schwartz R."/>
            <person name="Segarra C."/>
            <person name="Singh R.S."/>
            <person name="Sirot L."/>
            <person name="Sirota M."/>
            <person name="Sisneros N.B."/>
            <person name="Smith C.D."/>
            <person name="Smith T.F."/>
            <person name="Spieth J."/>
            <person name="Stage D.E."/>
            <person name="Stark A."/>
            <person name="Stephan W."/>
            <person name="Strausberg R.L."/>
            <person name="Strempel S."/>
            <person name="Sturgill D."/>
            <person name="Sutton G."/>
            <person name="Sutton G.G."/>
            <person name="Tao W."/>
            <person name="Teichmann S."/>
            <person name="Tobari Y.N."/>
            <person name="Tomimura Y."/>
            <person name="Tsolas J.M."/>
            <person name="Valente V.L."/>
            <person name="Venter E."/>
            <person name="Venter J.C."/>
            <person name="Vicario S."/>
            <person name="Vieira F.G."/>
            <person name="Vilella A.J."/>
            <person name="Villasante A."/>
            <person name="Walenz B."/>
            <person name="Wang J."/>
            <person name="Wasserman M."/>
            <person name="Watts T."/>
            <person name="Wilson D."/>
            <person name="Wilson R.K."/>
            <person name="Wing R.A."/>
            <person name="Wolfner M.F."/>
            <person name="Wong A."/>
            <person name="Wong G.K."/>
            <person name="Wu C.I."/>
            <person name="Wu G."/>
            <person name="Yamamoto D."/>
            <person name="Yang H.P."/>
            <person name="Yang S.P."/>
            <person name="Yorke J.A."/>
            <person name="Yoshida K."/>
            <person name="Zdobnov E."/>
            <person name="Zhang P."/>
            <person name="Zhang Y."/>
            <person name="Zimin A.V."/>
            <person name="Baldwin J."/>
            <person name="Abdouelleil A."/>
            <person name="Abdulkadir J."/>
            <person name="Abebe A."/>
            <person name="Abera B."/>
            <person name="Abreu J."/>
            <person name="Acer S.C."/>
            <person name="Aftuck L."/>
            <person name="Alexander A."/>
            <person name="An P."/>
            <person name="Anderson E."/>
            <person name="Anderson S."/>
            <person name="Arachi H."/>
            <person name="Azer M."/>
            <person name="Bachantsang P."/>
            <person name="Barry A."/>
            <person name="Bayul T."/>
            <person name="Berlin A."/>
            <person name="Bessette D."/>
            <person name="Bloom T."/>
            <person name="Blye J."/>
            <person name="Boguslavskiy L."/>
            <person name="Bonnet C."/>
            <person name="Boukhgalter B."/>
            <person name="Bourzgui I."/>
            <person name="Brown A."/>
            <person name="Cahill P."/>
            <person name="Channer S."/>
            <person name="Cheshatsang Y."/>
            <person name="Chuda L."/>
            <person name="Citroen M."/>
            <person name="Collymore A."/>
            <person name="Cooke P."/>
            <person name="Costello M."/>
            <person name="D'Aco K."/>
            <person name="Daza R."/>
            <person name="De Haan G."/>
            <person name="DeGray S."/>
            <person name="DeMaso C."/>
            <person name="Dhargay N."/>
            <person name="Dooley K."/>
            <person name="Dooley E."/>
            <person name="Doricent M."/>
            <person name="Dorje P."/>
            <person name="Dorjee K."/>
            <person name="Dupes A."/>
            <person name="Elong R."/>
            <person name="Falk J."/>
            <person name="Farina A."/>
            <person name="Faro S."/>
            <person name="Ferguson D."/>
            <person name="Fisher S."/>
            <person name="Foley C.D."/>
            <person name="Franke A."/>
            <person name="Friedrich D."/>
            <person name="Gadbois L."/>
            <person name="Gearin G."/>
            <person name="Gearin C.R."/>
            <person name="Giannoukos G."/>
            <person name="Goode T."/>
            <person name="Graham J."/>
            <person name="Grandbois E."/>
            <person name="Grewal S."/>
            <person name="Gyaltsen K."/>
            <person name="Hafez N."/>
            <person name="Hagos B."/>
            <person name="Hall J."/>
            <person name="Henson C."/>
            <person name="Hollinger A."/>
            <person name="Honan T."/>
            <person name="Huard M.D."/>
            <person name="Hughes L."/>
            <person name="Hurhula B."/>
            <person name="Husby M.E."/>
            <person name="Kamat A."/>
            <person name="Kanga B."/>
            <person name="Kashin S."/>
            <person name="Khazanovich D."/>
            <person name="Kisner P."/>
            <person name="Lance K."/>
            <person name="Lara M."/>
            <person name="Lee W."/>
            <person name="Lennon N."/>
            <person name="Letendre F."/>
            <person name="LeVine R."/>
            <person name="Lipovsky A."/>
            <person name="Liu X."/>
            <person name="Liu J."/>
            <person name="Liu S."/>
            <person name="Lokyitsang T."/>
            <person name="Lokyitsang Y."/>
            <person name="Lubonja R."/>
            <person name="Lui A."/>
            <person name="MacDonald P."/>
            <person name="Magnisalis V."/>
            <person name="Maru K."/>
            <person name="Matthews C."/>
            <person name="McCusker W."/>
            <person name="McDonough S."/>
            <person name="Mehta T."/>
            <person name="Meldrim J."/>
            <person name="Meneus L."/>
            <person name="Mihai O."/>
            <person name="Mihalev A."/>
            <person name="Mihova T."/>
            <person name="Mittelman R."/>
            <person name="Mlenga V."/>
            <person name="Montmayeur A."/>
            <person name="Mulrain L."/>
            <person name="Navidi A."/>
            <person name="Naylor J."/>
            <person name="Negash T."/>
            <person name="Nguyen T."/>
            <person name="Nguyen N."/>
            <person name="Nicol R."/>
            <person name="Norbu C."/>
            <person name="Norbu N."/>
            <person name="Novod N."/>
            <person name="O'Neill B."/>
            <person name="Osman S."/>
            <person name="Markiewicz E."/>
            <person name="Oyono O.L."/>
            <person name="Patti C."/>
            <person name="Phunkhang P."/>
            <person name="Pierre F."/>
            <person name="Priest M."/>
            <person name="Raghuraman S."/>
            <person name="Rege F."/>
            <person name="Reyes R."/>
            <person name="Rise C."/>
            <person name="Rogov P."/>
            <person name="Ross K."/>
            <person name="Ryan E."/>
            <person name="Settipalli S."/>
            <person name="Shea T."/>
            <person name="Sherpa N."/>
            <person name="Shi L."/>
            <person name="Shih D."/>
            <person name="Sparrow T."/>
            <person name="Spaulding J."/>
            <person name="Stalker J."/>
            <person name="Stange-Thomann N."/>
            <person name="Stavropoulos S."/>
            <person name="Stone C."/>
            <person name="Strader C."/>
            <person name="Tesfaye S."/>
            <person name="Thomson T."/>
            <person name="Thoulutsang Y."/>
            <person name="Thoulutsang D."/>
            <person name="Topham K."/>
            <person name="Topping I."/>
            <person name="Tsamla T."/>
            <person name="Vassiliev H."/>
            <person name="Vo A."/>
            <person name="Wangchuk T."/>
            <person name="Wangdi T."/>
            <person name="Weiand M."/>
            <person name="Wilkinson J."/>
            <person name="Wilson A."/>
            <person name="Yadav S."/>
            <person name="Young G."/>
            <person name="Yu Q."/>
            <person name="Zembek L."/>
            <person name="Zhong D."/>
            <person name="Zimmer A."/>
            <person name="Zwirko Z."/>
            <person name="Jaffe D.B."/>
            <person name="Alvarez P."/>
            <person name="Brockman W."/>
            <person name="Butler J."/>
            <person name="Chin C."/>
            <person name="Gnerre S."/>
            <person name="Grabherr M."/>
            <person name="Kleber M."/>
            <person name="Mauceli E."/>
            <person name="MacCallum I."/>
        </authorList>
    </citation>
    <scope>NUCLEOTIDE SEQUENCE [LARGE SCALE GENOMIC DNA]</scope>
    <source>
        <strain evidence="10">Tucson 15010-1051.87</strain>
    </source>
</reference>
<evidence type="ECO:0000256" key="4">
    <source>
        <dbReference type="ARBA" id="ARBA00012753"/>
    </source>
</evidence>
<dbReference type="EMBL" id="CH940647">
    <property type="protein sequence ID" value="EDW70796.1"/>
    <property type="molecule type" value="Genomic_DNA"/>
</dbReference>
<dbReference type="InterPro" id="IPR015424">
    <property type="entry name" value="PyrdxlP-dep_Trfase"/>
</dbReference>
<evidence type="ECO:0000256" key="6">
    <source>
        <dbReference type="ARBA" id="ARBA00022679"/>
    </source>
</evidence>
<evidence type="ECO:0000256" key="1">
    <source>
        <dbReference type="ARBA" id="ARBA00001933"/>
    </source>
</evidence>
<keyword evidence="6 9" id="KW-0808">Transferase</keyword>
<dbReference type="InterPro" id="IPR015421">
    <property type="entry name" value="PyrdxlP-dep_Trfase_major"/>
</dbReference>
<dbReference type="GO" id="GO:0004069">
    <property type="term" value="F:L-aspartate:2-oxoglutarate aminotransferase activity"/>
    <property type="evidence" value="ECO:0007669"/>
    <property type="project" value="UniProtKB-EC"/>
</dbReference>
<dbReference type="Gene3D" id="3.40.640.10">
    <property type="entry name" value="Type I PLP-dependent aspartate aminotransferase-like (Major domain)"/>
    <property type="match status" value="1"/>
</dbReference>
<comment type="similarity">
    <text evidence="2">Belongs to the class-I pyridoxal-phosphate-dependent aminotransferase family.</text>
</comment>
<sequence>MCATCALAHSVLQHGIRKSTTRCSSATAKFLPFSRVERLKPTDMNNLEQAFELDSSPQKINLCGEIYRDINGKPHVFQAVRKAEIGVAGDDKYSNESQPPLGNPDFIRVANELALNKAAPALLQNRVLGIQTRSSLDALRLAAQFLREKMQFNACMLPRPCCERCERIFKSSGFTCHSFQYYCEAKGELNIYGLVADLMTAPEGAVVLLDACAQNPTGLDPSLDEWKLIAHIIKCKKLLPLFHLESHGLASGDAAQDSWALRYFVDSGFDLLCAQSFVKNFGLHNETVGQLMVVLKNSIQLETVREQFEAMLLQRNDKSCSVFASRIVAKILTNASLRHEWTLSLQEIHQRIQQMRLALSNKLELLKTPGSWDHLKEQTGSHLYTNLKIPQLIELRNKHIYVPDSGRINLGALSPTNVDFVAGAIHDVMLSMQSETDANNNILPCAWPYVQCFEVPTSEMANN</sequence>
<dbReference type="Gene3D" id="3.90.1150.10">
    <property type="entry name" value="Aspartate Aminotransferase, domain 1"/>
    <property type="match status" value="1"/>
</dbReference>
<dbReference type="Proteomes" id="UP000008792">
    <property type="component" value="Unassembled WGS sequence"/>
</dbReference>
<dbReference type="GO" id="GO:0005829">
    <property type="term" value="C:cytosol"/>
    <property type="evidence" value="ECO:0007669"/>
    <property type="project" value="TreeGrafter"/>
</dbReference>
<dbReference type="OMA" id="CAQSFVK"/>
<evidence type="ECO:0000259" key="8">
    <source>
        <dbReference type="Pfam" id="PF00155"/>
    </source>
</evidence>
<organism evidence="9 10">
    <name type="scientific">Drosophila virilis</name>
    <name type="common">Fruit fly</name>
    <dbReference type="NCBI Taxonomy" id="7244"/>
    <lineage>
        <taxon>Eukaryota</taxon>
        <taxon>Metazoa</taxon>
        <taxon>Ecdysozoa</taxon>
        <taxon>Arthropoda</taxon>
        <taxon>Hexapoda</taxon>
        <taxon>Insecta</taxon>
        <taxon>Pterygota</taxon>
        <taxon>Neoptera</taxon>
        <taxon>Endopterygota</taxon>
        <taxon>Diptera</taxon>
        <taxon>Brachycera</taxon>
        <taxon>Muscomorpha</taxon>
        <taxon>Ephydroidea</taxon>
        <taxon>Drosophilidae</taxon>
        <taxon>Drosophila</taxon>
    </lineage>
</organism>
<evidence type="ECO:0000256" key="7">
    <source>
        <dbReference type="ARBA" id="ARBA00022898"/>
    </source>
</evidence>
<dbReference type="HOGENOM" id="CLU_032440_1_2_1"/>
<accession>B4LBI6</accession>
<evidence type="ECO:0000256" key="2">
    <source>
        <dbReference type="ARBA" id="ARBA00007441"/>
    </source>
</evidence>
<gene>
    <name evidence="9" type="primary">Dvir\GJ11347</name>
    <name evidence="9" type="ORF">Dvir_GJ11347</name>
</gene>
<dbReference type="STRING" id="7244.B4LBI6"/>
<dbReference type="InterPro" id="IPR000796">
    <property type="entry name" value="Asp_trans"/>
</dbReference>
<comment type="subunit">
    <text evidence="3">Homodimer.</text>
</comment>
<dbReference type="OrthoDB" id="6752799at2759"/>
<keyword evidence="10" id="KW-1185">Reference proteome</keyword>
<name>B4LBI6_DROVI</name>
<keyword evidence="7" id="KW-0663">Pyridoxal phosphate</keyword>
<keyword evidence="5 9" id="KW-0032">Aminotransferase</keyword>
<dbReference type="KEGG" id="dvi:6622105"/>
<dbReference type="GO" id="GO:0030170">
    <property type="term" value="F:pyridoxal phosphate binding"/>
    <property type="evidence" value="ECO:0007669"/>
    <property type="project" value="InterPro"/>
</dbReference>
<comment type="cofactor">
    <cofactor evidence="1">
        <name>pyridoxal 5'-phosphate</name>
        <dbReference type="ChEBI" id="CHEBI:597326"/>
    </cofactor>
</comment>
<proteinExistence type="inferred from homology"/>
<dbReference type="PRINTS" id="PR00799">
    <property type="entry name" value="TRANSAMINASE"/>
</dbReference>
<dbReference type="Pfam" id="PF00155">
    <property type="entry name" value="Aminotran_1_2"/>
    <property type="match status" value="1"/>
</dbReference>
<feature type="domain" description="Aminotransferase class I/classII large" evidence="8">
    <location>
        <begin position="58"/>
        <end position="425"/>
    </location>
</feature>
<dbReference type="AlphaFoldDB" id="B4LBI6"/>
<evidence type="ECO:0000313" key="9">
    <source>
        <dbReference type="EMBL" id="EDW70796.1"/>
    </source>
</evidence>
<dbReference type="InParanoid" id="B4LBI6"/>